<feature type="domain" description="DUF4099" evidence="3">
    <location>
        <begin position="129"/>
        <end position="209"/>
    </location>
</feature>
<dbReference type="RefSeq" id="WP_135984922.1">
    <property type="nucleotide sequence ID" value="NZ_JBCLPP010000018.1"/>
</dbReference>
<evidence type="ECO:0000313" key="4">
    <source>
        <dbReference type="EMBL" id="MEY8245529.1"/>
    </source>
</evidence>
<sequence>MDQNQEKEKVLIARNNETGQIGAVTGQNPDGTPQMADVKSAKLSDLVKFTKGQNPVEAFVSNFLRQAKNPSVFGFFSVNADDFGTVGQGLGALLESPEKNKEMLAPFKVEASEVSQSQSQSQHKYQAIDGNSIDWAAFKENWGVDREQLEKSGDLDKMLNYGKSGLVKIQPTLAGEKMELDARLSLRKDTNGMVKLVPHFIHLEPNLEKEYRGHQFTAEDKAQLLNTGNLGRIVELNGKDGKKIPSYVSLDRLTNEIVSLPVDKLHIRGNIGKTVLTKEEIETLKSGLPLINKEVSLREGKTFTTTLQVNADSRCVEFVPKAWQKHNMVEKQQQPQGQRQQSSQQNSWTDAEGNIRPIGKWKENRFTEQQKADYVAGKTVVLENAVDAKGQPCTLYLKFDPAKQRPIASTKNPDLAQTVAPSNESATQMAVNNDGRTNEATKNVKEPLQQGQTAPKNDSQQKQQRKPKGPIV</sequence>
<reference evidence="4 5" key="1">
    <citation type="submission" date="2024-03" db="EMBL/GenBank/DDBJ databases">
        <title>Mouse gut bacterial collection (mGBC) of GemPharmatech.</title>
        <authorList>
            <person name="He Y."/>
            <person name="Dong L."/>
            <person name="Wu D."/>
            <person name="Gao X."/>
            <person name="Lin Z."/>
        </authorList>
    </citation>
    <scope>NUCLEOTIDE SEQUENCE [LARGE SCALE GENOMIC DNA]</scope>
    <source>
        <strain evidence="4 5">54-13</strain>
    </source>
</reference>
<dbReference type="InterPro" id="IPR025343">
    <property type="entry name" value="DUF4099"/>
</dbReference>
<dbReference type="Pfam" id="PF13101">
    <property type="entry name" value="DUF3945"/>
    <property type="match status" value="2"/>
</dbReference>
<comment type="caution">
    <text evidence="4">The sequence shown here is derived from an EMBL/GenBank/DDBJ whole genome shotgun (WGS) entry which is preliminary data.</text>
</comment>
<feature type="compositionally biased region" description="Basic residues" evidence="1">
    <location>
        <begin position="463"/>
        <end position="472"/>
    </location>
</feature>
<feature type="domain" description="DUF3945" evidence="2">
    <location>
        <begin position="271"/>
        <end position="320"/>
    </location>
</feature>
<organism evidence="4 5">
    <name type="scientific">Heminiphilus faecis</name>
    <dbReference type="NCBI Taxonomy" id="2601703"/>
    <lineage>
        <taxon>Bacteria</taxon>
        <taxon>Pseudomonadati</taxon>
        <taxon>Bacteroidota</taxon>
        <taxon>Bacteroidia</taxon>
        <taxon>Bacteroidales</taxon>
        <taxon>Muribaculaceae</taxon>
        <taxon>Heminiphilus</taxon>
    </lineage>
</organism>
<protein>
    <submittedName>
        <fullName evidence="4">DUF4099 domain-containing protein</fullName>
    </submittedName>
</protein>
<evidence type="ECO:0000313" key="5">
    <source>
        <dbReference type="Proteomes" id="UP001565200"/>
    </source>
</evidence>
<gene>
    <name evidence="4" type="ORF">AAK873_07850</name>
</gene>
<proteinExistence type="predicted"/>
<evidence type="ECO:0000259" key="2">
    <source>
        <dbReference type="Pfam" id="PF13101"/>
    </source>
</evidence>
<dbReference type="Proteomes" id="UP001565200">
    <property type="component" value="Unassembled WGS sequence"/>
</dbReference>
<feature type="region of interest" description="Disordered" evidence="1">
    <location>
        <begin position="327"/>
        <end position="364"/>
    </location>
</feature>
<feature type="compositionally biased region" description="Polar residues" evidence="1">
    <location>
        <begin position="419"/>
        <end position="435"/>
    </location>
</feature>
<keyword evidence="5" id="KW-1185">Reference proteome</keyword>
<dbReference type="Pfam" id="PF13351">
    <property type="entry name" value="DUF4099"/>
    <property type="match status" value="1"/>
</dbReference>
<feature type="compositionally biased region" description="Low complexity" evidence="1">
    <location>
        <begin position="332"/>
        <end position="347"/>
    </location>
</feature>
<evidence type="ECO:0000256" key="1">
    <source>
        <dbReference type="SAM" id="MobiDB-lite"/>
    </source>
</evidence>
<name>A0ABV4CZP0_9BACT</name>
<accession>A0ABV4CZP0</accession>
<dbReference type="EMBL" id="JBCLPP010000018">
    <property type="protein sequence ID" value="MEY8245529.1"/>
    <property type="molecule type" value="Genomic_DNA"/>
</dbReference>
<feature type="compositionally biased region" description="Polar residues" evidence="1">
    <location>
        <begin position="449"/>
        <end position="462"/>
    </location>
</feature>
<dbReference type="InterPro" id="IPR025222">
    <property type="entry name" value="DUF3945"/>
</dbReference>
<evidence type="ECO:0000259" key="3">
    <source>
        <dbReference type="Pfam" id="PF13351"/>
    </source>
</evidence>
<feature type="domain" description="DUF3945" evidence="2">
    <location>
        <begin position="363"/>
        <end position="405"/>
    </location>
</feature>
<feature type="compositionally biased region" description="Basic and acidic residues" evidence="1">
    <location>
        <begin position="436"/>
        <end position="445"/>
    </location>
</feature>
<feature type="region of interest" description="Disordered" evidence="1">
    <location>
        <begin position="406"/>
        <end position="472"/>
    </location>
</feature>